<gene>
    <name evidence="6" type="ORF">CSAL01_08129</name>
</gene>
<evidence type="ECO:0000256" key="1">
    <source>
        <dbReference type="ARBA" id="ARBA00022656"/>
    </source>
</evidence>
<keyword evidence="7" id="KW-1185">Reference proteome</keyword>
<evidence type="ECO:0000256" key="2">
    <source>
        <dbReference type="ARBA" id="ARBA00022729"/>
    </source>
</evidence>
<dbReference type="SUPFAM" id="SSF56399">
    <property type="entry name" value="ADP-ribosylation"/>
    <property type="match status" value="1"/>
</dbReference>
<accession>A0A135UXT5</accession>
<feature type="region of interest" description="Disordered" evidence="5">
    <location>
        <begin position="14"/>
        <end position="43"/>
    </location>
</feature>
<organism evidence="6 7">
    <name type="scientific">Colletotrichum salicis</name>
    <dbReference type="NCBI Taxonomy" id="1209931"/>
    <lineage>
        <taxon>Eukaryota</taxon>
        <taxon>Fungi</taxon>
        <taxon>Dikarya</taxon>
        <taxon>Ascomycota</taxon>
        <taxon>Pezizomycotina</taxon>
        <taxon>Sordariomycetes</taxon>
        <taxon>Hypocreomycetidae</taxon>
        <taxon>Glomerellales</taxon>
        <taxon>Glomerellaceae</taxon>
        <taxon>Colletotrichum</taxon>
        <taxon>Colletotrichum acutatum species complex</taxon>
    </lineage>
</organism>
<dbReference type="EMBL" id="JFFI01000906">
    <property type="protein sequence ID" value="KXH65162.1"/>
    <property type="molecule type" value="Genomic_DNA"/>
</dbReference>
<evidence type="ECO:0000256" key="5">
    <source>
        <dbReference type="SAM" id="MobiDB-lite"/>
    </source>
</evidence>
<reference evidence="6 7" key="1">
    <citation type="submission" date="2014-02" db="EMBL/GenBank/DDBJ databases">
        <title>The genome sequence of Colletotrichum salicis CBS 607.94.</title>
        <authorList>
            <person name="Baroncelli R."/>
            <person name="Thon M.R."/>
        </authorList>
    </citation>
    <scope>NUCLEOTIDE SEQUENCE [LARGE SCALE GENOMIC DNA]</scope>
    <source>
        <strain evidence="6 7">CBS 607.94</strain>
    </source>
</reference>
<keyword evidence="4" id="KW-1015">Disulfide bond</keyword>
<sequence>MKLVLISTQENRGFTGQRVARRHDTRTTPRPARPPPSASSTTCSEANGYVYEIAAAANFIQVSGTLGEFSPYPNEQEYAALGGFSWDQVIRWRHYT</sequence>
<evidence type="ECO:0000313" key="7">
    <source>
        <dbReference type="Proteomes" id="UP000070121"/>
    </source>
</evidence>
<dbReference type="AlphaFoldDB" id="A0A135UXT5"/>
<name>A0A135UXT5_9PEZI</name>
<dbReference type="Pfam" id="PF01375">
    <property type="entry name" value="Enterotoxin_a"/>
    <property type="match status" value="1"/>
</dbReference>
<keyword evidence="2" id="KW-0732">Signal</keyword>
<proteinExistence type="predicted"/>
<dbReference type="Gene3D" id="3.90.210.10">
    <property type="entry name" value="Heat-Labile Enterotoxin, subunit A"/>
    <property type="match status" value="1"/>
</dbReference>
<dbReference type="GO" id="GO:0090729">
    <property type="term" value="F:toxin activity"/>
    <property type="evidence" value="ECO:0007669"/>
    <property type="project" value="UniProtKB-KW"/>
</dbReference>
<dbReference type="STRING" id="1209931.A0A135UXT5"/>
<dbReference type="Proteomes" id="UP000070121">
    <property type="component" value="Unassembled WGS sequence"/>
</dbReference>
<keyword evidence="1" id="KW-0800">Toxin</keyword>
<protein>
    <submittedName>
        <fullName evidence="6">Cholera enterotoxin subunit A2</fullName>
    </submittedName>
</protein>
<evidence type="ECO:0000313" key="6">
    <source>
        <dbReference type="EMBL" id="KXH65162.1"/>
    </source>
</evidence>
<dbReference type="InterPro" id="IPR001144">
    <property type="entry name" value="Enterotoxin_A"/>
</dbReference>
<evidence type="ECO:0000256" key="3">
    <source>
        <dbReference type="ARBA" id="ARBA00023026"/>
    </source>
</evidence>
<comment type="caution">
    <text evidence="6">The sequence shown here is derived from an EMBL/GenBank/DDBJ whole genome shotgun (WGS) entry which is preliminary data.</text>
</comment>
<evidence type="ECO:0000256" key="4">
    <source>
        <dbReference type="ARBA" id="ARBA00023157"/>
    </source>
</evidence>
<dbReference type="OrthoDB" id="4927890at2759"/>
<keyword evidence="3" id="KW-0843">Virulence</keyword>
<dbReference type="PRINTS" id="PR00771">
    <property type="entry name" value="ENTEROTOXINA"/>
</dbReference>